<dbReference type="Proteomes" id="UP000018545">
    <property type="component" value="Chromosome"/>
</dbReference>
<evidence type="ECO:0000313" key="2">
    <source>
        <dbReference type="EMBL" id="AHB68747.1"/>
    </source>
</evidence>
<evidence type="ECO:0000256" key="1">
    <source>
        <dbReference type="SAM" id="MobiDB-lite"/>
    </source>
</evidence>
<dbReference type="HOGENOM" id="CLU_3342729_0_0_6"/>
<dbReference type="EMBL" id="CP006731">
    <property type="protein sequence ID" value="AHB68747.1"/>
    <property type="molecule type" value="Genomic_DNA"/>
</dbReference>
<organism evidence="2 3">
    <name type="scientific">Cronobacter malonaticus</name>
    <dbReference type="NCBI Taxonomy" id="413503"/>
    <lineage>
        <taxon>Bacteria</taxon>
        <taxon>Pseudomonadati</taxon>
        <taxon>Pseudomonadota</taxon>
        <taxon>Gammaproteobacteria</taxon>
        <taxon>Enterobacterales</taxon>
        <taxon>Enterobacteriaceae</taxon>
        <taxon>Cronobacter</taxon>
    </lineage>
</organism>
<sequence>MQAQMCLFVEQIARDRNNKNEKTAVERKDRKKGCAEN</sequence>
<accession>V5TUY6</accession>
<gene>
    <name evidence="2" type="ORF">P262_00530</name>
</gene>
<feature type="region of interest" description="Disordered" evidence="1">
    <location>
        <begin position="18"/>
        <end position="37"/>
    </location>
</feature>
<proteinExistence type="predicted"/>
<reference evidence="2 3" key="1">
    <citation type="journal article" date="2014" name="Genome Announc.">
        <title>Complete Genome Sequence of Cronobacter sakazakii Strain CMCC 45402.</title>
        <authorList>
            <person name="Zhao Z."/>
            <person name="Wang L."/>
            <person name="Wang B."/>
            <person name="Liang H."/>
            <person name="Ye Q."/>
            <person name="Zeng M."/>
        </authorList>
    </citation>
    <scope>NUCLEOTIDE SEQUENCE [LARGE SCALE GENOMIC DNA]</scope>
    <source>
        <strain evidence="3">45402</strain>
    </source>
</reference>
<evidence type="ECO:0000313" key="3">
    <source>
        <dbReference type="Proteomes" id="UP000018545"/>
    </source>
</evidence>
<protein>
    <submittedName>
        <fullName evidence="2">Uncharacterized protein</fullName>
    </submittedName>
</protein>
<name>V5TUY6_9ENTR</name>
<dbReference type="PATRIC" id="fig|1401659.3.peg.378"/>
<dbReference type="KEGG" id="csi:P262_00530"/>
<dbReference type="AlphaFoldDB" id="V5TUY6"/>